<proteinExistence type="predicted"/>
<evidence type="ECO:0000313" key="2">
    <source>
        <dbReference type="WBParaSite" id="ES5_v2.g9879.t1"/>
    </source>
</evidence>
<dbReference type="Proteomes" id="UP000887579">
    <property type="component" value="Unplaced"/>
</dbReference>
<name>A0AC34GXU9_9BILA</name>
<sequence length="1524" mass="173232">MSNNKNRRKGNAQTASSSRAAELLQANGISIPYLGLDALNLTAGLPTDVNDVNQLIDEIGVNVDPELRIIFKKLTKRDLHTREKAAKELLDALKESSNDYEKIKNAFPSYASVYSKLVTDSSSSLRSTSNSILALFVTILKKDAGFYLKSVIPFLFFSLQDGYNQVAKSAENAVNDCFPSEEKKKLAMNAFGQETTNICLQMMSRQHKLIQPQKFVELESDAQRQTRLVAQSLNTLEAFIETSPGLAESIAPSFVSSQSFANLMNMDPNVKAAAFRLLKNLIKSDVSQILGTRIPSFLLQHLDSTDTLLCRTVFECFLIAGKDAKFFETVKVDKAVIPKFLSLVRKKGLYWQVLETSLLPSISLIYDNSAEDQKVKWLKTILDSFFDGIEVGLPLFSWTKAFAEAIKFSFMKAFEYENSKDLQAFLVEKVFAFLEIIISYKDKKDTVPIVVDLLTWLQSKDIQFDGDTEAFKKQLSQILISKLPTSIFILEPFIEASNDFTIAVELLKSHDCPNSTFLKIYKLLDEDAVDTSQFGIIVSRRIHKETDFGIQQKLMKLLWDLIDDKQVKGEMDTFLKITDPMIARNLVEISSEDLIDSLTPASREKITEIVLTEFLKGHRSSKLAEWINEAIPNEQALGLVKKAVKDARSSLELKPFLDFINVTSSVDALSSCSKEFFEILFELVFKHEASEDEEREIFKAVKQNAGSLGKHFNEDWLNFIQPKISDDTFSIKDIVRLSKLLASISLSKEALAVVLPSEAAVKHLITNVGSMFILNIVCEPEKHRLFEAVYFGKINPGPIANLSTTSRFAVFYSYLAFETSKNSSAKEKGIFAKTSIFALLTELAIEYKSENGLFSTTLNDFQVYHELFIIIDKLLQDSRFDYRDLLDAIKEPESRSHLVLRALNDNLKTHGRRHISFDIIDDKAFDGEDGEAYHMVRVCEEVGRKTIFAETNFNAAINYLENYINNKQQDNAAWLFNVEGRNEIRDAASCAILKLFGILIENVELKPKLSDFMLCGFVCAMQTITDSFHTVEGRHYFYSQLAAVYCLQLFHLYDTVIAKQNRNAALEWNEFYRPAAVGHIMSWVFALEPSANSGFPQYLINKICLSAGMLTPIEIKEALIPDEISPLDEPLGLEWENYDEKTKVIIKFAIRLLFGKSNDTVKFLAVFLLKSLMFDMYDAEKPKALEESTPPENLQQAEGEDGETMEQQLKELKEEQKKKLPALFEKVLSPQSSSEINVLPKLMVWDSLIHFLSELDVLTRVQYTLALPVVYTDEILNVLFELLPKDPEKRLKELSYKGKLSVQHLFAQKFDFHLPHGTTVDHYICNLFYRTLSTLPSVVRTWYSDLPRSRSGEVHDYIKRYLTPLLIARELNSLGNIKRGRLTVKVLAAVNEIDAAYSFEDATLSLKISLPDDYPLSKPIVDTQRAIVNNDLLRKWLLQLILFLSQQNGLMLDGILQWKRNIDNHLEGIEDCTICMMTVSTTNYSLPKIKCRQCRKKFHGDCLYKWFDTSNNATCPLCRSPFYY</sequence>
<organism evidence="1 2">
    <name type="scientific">Panagrolaimus sp. ES5</name>
    <dbReference type="NCBI Taxonomy" id="591445"/>
    <lineage>
        <taxon>Eukaryota</taxon>
        <taxon>Metazoa</taxon>
        <taxon>Ecdysozoa</taxon>
        <taxon>Nematoda</taxon>
        <taxon>Chromadorea</taxon>
        <taxon>Rhabditida</taxon>
        <taxon>Tylenchina</taxon>
        <taxon>Panagrolaimomorpha</taxon>
        <taxon>Panagrolaimoidea</taxon>
        <taxon>Panagrolaimidae</taxon>
        <taxon>Panagrolaimus</taxon>
    </lineage>
</organism>
<reference evidence="2" key="1">
    <citation type="submission" date="2022-11" db="UniProtKB">
        <authorList>
            <consortium name="WormBaseParasite"/>
        </authorList>
    </citation>
    <scope>IDENTIFICATION</scope>
</reference>
<evidence type="ECO:0000313" key="1">
    <source>
        <dbReference type="Proteomes" id="UP000887579"/>
    </source>
</evidence>
<protein>
    <submittedName>
        <fullName evidence="2">E3 ubiquitin-protein ligase listerin</fullName>
    </submittedName>
</protein>
<accession>A0AC34GXU9</accession>
<dbReference type="WBParaSite" id="ES5_v2.g9879.t1">
    <property type="protein sequence ID" value="ES5_v2.g9879.t1"/>
    <property type="gene ID" value="ES5_v2.g9879"/>
</dbReference>